<reference evidence="20" key="1">
    <citation type="submission" date="2025-08" db="UniProtKB">
        <authorList>
            <consortium name="RefSeq"/>
        </authorList>
    </citation>
    <scope>IDENTIFICATION</scope>
    <source>
        <tissue evidence="20">Muscle</tissue>
    </source>
</reference>
<keyword evidence="11" id="KW-0325">Glycoprotein</keyword>
<evidence type="ECO:0000256" key="6">
    <source>
        <dbReference type="ARBA" id="ARBA00022989"/>
    </source>
</evidence>
<gene>
    <name evidence="20" type="primary">LOC106464752</name>
</gene>
<evidence type="ECO:0000256" key="1">
    <source>
        <dbReference type="ARBA" id="ARBA00004651"/>
    </source>
</evidence>
<dbReference type="InterPro" id="IPR015683">
    <property type="entry name" value="Ionotropic_Glu_rcpt"/>
</dbReference>
<evidence type="ECO:0000256" key="12">
    <source>
        <dbReference type="ARBA" id="ARBA00023257"/>
    </source>
</evidence>
<proteinExistence type="inferred from homology"/>
<dbReference type="CDD" id="cd06382">
    <property type="entry name" value="PBP1_iGluR_Kainate"/>
    <property type="match status" value="1"/>
</dbReference>
<keyword evidence="12" id="KW-0628">Postsynaptic cell membrane</keyword>
<name>A0ABM1SXA0_LIMPO</name>
<organism evidence="19 20">
    <name type="scientific">Limulus polyphemus</name>
    <name type="common">Atlantic horseshoe crab</name>
    <dbReference type="NCBI Taxonomy" id="6850"/>
    <lineage>
        <taxon>Eukaryota</taxon>
        <taxon>Metazoa</taxon>
        <taxon>Ecdysozoa</taxon>
        <taxon>Arthropoda</taxon>
        <taxon>Chelicerata</taxon>
        <taxon>Merostomata</taxon>
        <taxon>Xiphosura</taxon>
        <taxon>Limulidae</taxon>
        <taxon>Limulus</taxon>
    </lineage>
</organism>
<evidence type="ECO:0000256" key="3">
    <source>
        <dbReference type="ARBA" id="ARBA00022448"/>
    </source>
</evidence>
<comment type="subcellular location">
    <subcellularLocation>
        <location evidence="1">Cell membrane</location>
        <topology evidence="1">Multi-pass membrane protein</topology>
    </subcellularLocation>
    <subcellularLocation>
        <location evidence="15">Postsynaptic cell membrane</location>
    </subcellularLocation>
</comment>
<keyword evidence="10" id="KW-0675">Receptor</keyword>
<dbReference type="Pfam" id="PF01094">
    <property type="entry name" value="ANF_receptor"/>
    <property type="match status" value="1"/>
</dbReference>
<accession>A0ABM1SXA0</accession>
<dbReference type="RefSeq" id="XP_022248256.1">
    <property type="nucleotide sequence ID" value="XM_022392548.1"/>
</dbReference>
<keyword evidence="9 16" id="KW-0472">Membrane</keyword>
<feature type="transmembrane region" description="Helical" evidence="16">
    <location>
        <begin position="838"/>
        <end position="859"/>
    </location>
</feature>
<evidence type="ECO:0000256" key="10">
    <source>
        <dbReference type="ARBA" id="ARBA00023170"/>
    </source>
</evidence>
<evidence type="ECO:0000256" key="15">
    <source>
        <dbReference type="ARBA" id="ARBA00034100"/>
    </source>
</evidence>
<evidence type="ECO:0000256" key="11">
    <source>
        <dbReference type="ARBA" id="ARBA00023180"/>
    </source>
</evidence>
<dbReference type="Gene3D" id="3.40.190.10">
    <property type="entry name" value="Periplasmic binding protein-like II"/>
    <property type="match status" value="2"/>
</dbReference>
<evidence type="ECO:0000256" key="7">
    <source>
        <dbReference type="ARBA" id="ARBA00023018"/>
    </source>
</evidence>
<evidence type="ECO:0000256" key="8">
    <source>
        <dbReference type="ARBA" id="ARBA00023065"/>
    </source>
</evidence>
<dbReference type="InterPro" id="IPR001508">
    <property type="entry name" value="Iono_Glu_rcpt_met"/>
</dbReference>
<dbReference type="InterPro" id="IPR028082">
    <property type="entry name" value="Peripla_BP_I"/>
</dbReference>
<evidence type="ECO:0000313" key="20">
    <source>
        <dbReference type="RefSeq" id="XP_022248256.1"/>
    </source>
</evidence>
<keyword evidence="19" id="KW-1185">Reference proteome</keyword>
<dbReference type="InterPro" id="IPR001320">
    <property type="entry name" value="Iontro_rcpt_C"/>
</dbReference>
<evidence type="ECO:0000313" key="19">
    <source>
        <dbReference type="Proteomes" id="UP000694941"/>
    </source>
</evidence>
<dbReference type="SMART" id="SM00079">
    <property type="entry name" value="PBPe"/>
    <property type="match status" value="1"/>
</dbReference>
<dbReference type="SUPFAM" id="SSF53850">
    <property type="entry name" value="Periplasmic binding protein-like II"/>
    <property type="match status" value="1"/>
</dbReference>
<keyword evidence="5 16" id="KW-0812">Transmembrane</keyword>
<dbReference type="Proteomes" id="UP000694941">
    <property type="component" value="Unplaced"/>
</dbReference>
<evidence type="ECO:0000256" key="16">
    <source>
        <dbReference type="SAM" id="Phobius"/>
    </source>
</evidence>
<keyword evidence="8" id="KW-0406">Ion transport</keyword>
<dbReference type="PANTHER" id="PTHR18966">
    <property type="entry name" value="IONOTROPIC GLUTAMATE RECEPTOR"/>
    <property type="match status" value="1"/>
</dbReference>
<dbReference type="SMART" id="SM00918">
    <property type="entry name" value="Lig_chan-Glu_bd"/>
    <property type="match status" value="1"/>
</dbReference>
<protein>
    <submittedName>
        <fullName evidence="20">Glutamate receptor ionotropic, kainate 2-like isoform X1</fullName>
    </submittedName>
</protein>
<comment type="similarity">
    <text evidence="2">Belongs to the glutamate-gated ion channel (TC 1.A.10.1) family.</text>
</comment>
<evidence type="ECO:0000256" key="2">
    <source>
        <dbReference type="ARBA" id="ARBA00008685"/>
    </source>
</evidence>
<dbReference type="InterPro" id="IPR019594">
    <property type="entry name" value="Glu/Gly-bd"/>
</dbReference>
<evidence type="ECO:0000256" key="9">
    <source>
        <dbReference type="ARBA" id="ARBA00023136"/>
    </source>
</evidence>
<dbReference type="Gene3D" id="1.10.287.70">
    <property type="match status" value="1"/>
</dbReference>
<feature type="domain" description="Ionotropic glutamate receptor C-terminal" evidence="17">
    <location>
        <begin position="444"/>
        <end position="811"/>
    </location>
</feature>
<evidence type="ECO:0000259" key="18">
    <source>
        <dbReference type="SMART" id="SM00918"/>
    </source>
</evidence>
<feature type="transmembrane region" description="Helical" evidence="16">
    <location>
        <begin position="573"/>
        <end position="594"/>
    </location>
</feature>
<keyword evidence="13" id="KW-1071">Ligand-gated ion channel</keyword>
<keyword evidence="3" id="KW-0813">Transport</keyword>
<dbReference type="Pfam" id="PF10613">
    <property type="entry name" value="Lig_chan-Glu_bd"/>
    <property type="match status" value="1"/>
</dbReference>
<dbReference type="Gene3D" id="3.40.50.2300">
    <property type="match status" value="2"/>
</dbReference>
<evidence type="ECO:0000256" key="5">
    <source>
        <dbReference type="ARBA" id="ARBA00022692"/>
    </source>
</evidence>
<feature type="domain" description="Ionotropic glutamate receptor L-glutamate and glycine-binding" evidence="18">
    <location>
        <begin position="454"/>
        <end position="517"/>
    </location>
</feature>
<dbReference type="InterPro" id="IPR001828">
    <property type="entry name" value="ANF_lig-bd_rcpt"/>
</dbReference>
<keyword evidence="6 16" id="KW-1133">Transmembrane helix</keyword>
<dbReference type="Pfam" id="PF00060">
    <property type="entry name" value="Lig_chan"/>
    <property type="match status" value="1"/>
</dbReference>
<dbReference type="SUPFAM" id="SSF53822">
    <property type="entry name" value="Periplasmic binding protein-like I"/>
    <property type="match status" value="1"/>
</dbReference>
<dbReference type="PRINTS" id="PR00177">
    <property type="entry name" value="NMDARECEPTOR"/>
</dbReference>
<keyword evidence="4" id="KW-1003">Cell membrane</keyword>
<dbReference type="GeneID" id="106464752"/>
<sequence>MTKTSESLVLVTCKAIAKHLSSTNMHYNWVIVLTWLSSFLGSKALPEVIKLGGLSESGNEVLQSAFRYAIDRINSDNYLLPNSRLSANVQQLEYQDSFQASRKACDLLDQGVAAIFGPQSIEPSATVQSTCDVLNVPHIETLWDFRARPDNHTVNLFPFANSLSKAYRDLVKSKEWKNFAIIYEENEALIRLEELLKDPLMREIKQKVLVKQLVPGQEYRKLLKEIGKAGVKNLIVDVPTENIVSFLKHAKEVDMMSEYYNYFITSLDLHTIDLEEFQYGGTNISGFRLVDDTAPEFEDISQVWHSGSVGFSHRKTKDKTYLKNITTEVALMYDAVKLFASALHEMDRRGQDVNLPAISCETEQPWSQGSLIVNYMRTITARGLTGEIKFDRYGFRSEFNLKLVDLTHEGLQEAGDWNLNVGIRITGNSTKAFEEVKASLKNKTLMITTIINPPYISLKEDTTLKDNNRYEGYCVDLIEEIAKVLGFKYVFREVADRTYGKKNEWGEWNGMIRELIEGKADLAVVDLTVTYEREDAVDFTMPFMNLGISILFKRPTKKVPKLFSFLSPLSLEVWVYMVTAFLGVSLFLFVVARFSPYEWTNPHPCDPHPDTLENQFTLLNTLWFTGGSLLQQGCEVTPRAMSTRVVSGIWWFFTLIMVSSYTANLAAFLTIQRMTSPIESAEDLAKQTSIQYGCLRSGSTQAFFKHSNFPTFKRMWNYMESARPSVFVDSNMKGVERVKKGNYALLMESTSIEYIIERNCDLMQIGGLLDSKGYGIATPSGSPYRTLLSSAILKLQEGGILQMLKQRWWKNEEKYCVMEETSHSVSASELGLDNVGGVFLVLSTGLCVACLIVILEFTWKLRTIPIEERESLCVELSRELKFAIMCGGDSKPVRKESSPPSNDLSLIQFSSLGNFNSKEAIS</sequence>
<evidence type="ECO:0000259" key="17">
    <source>
        <dbReference type="SMART" id="SM00079"/>
    </source>
</evidence>
<feature type="transmembrane region" description="Helical" evidence="16">
    <location>
        <begin position="649"/>
        <end position="671"/>
    </location>
</feature>
<evidence type="ECO:0000256" key="4">
    <source>
        <dbReference type="ARBA" id="ARBA00022475"/>
    </source>
</evidence>
<keyword evidence="14" id="KW-0407">Ion channel</keyword>
<keyword evidence="7" id="KW-0770">Synapse</keyword>
<evidence type="ECO:0000256" key="13">
    <source>
        <dbReference type="ARBA" id="ARBA00023286"/>
    </source>
</evidence>
<evidence type="ECO:0000256" key="14">
    <source>
        <dbReference type="ARBA" id="ARBA00023303"/>
    </source>
</evidence>